<feature type="domain" description="HTH tetR-type" evidence="3">
    <location>
        <begin position="18"/>
        <end position="77"/>
    </location>
</feature>
<gene>
    <name evidence="4" type="ORF">AVDCRST_MAG16-834</name>
</gene>
<dbReference type="SUPFAM" id="SSF46689">
    <property type="entry name" value="Homeodomain-like"/>
    <property type="match status" value="1"/>
</dbReference>
<sequence length="205" mass="21910">MTVSAPAAPVDGRTARGLRTRRAVVDALLALQEEGDLEPTAQRVAARAGVALRTVFGHFSDMETLWAQAGEQELAKITALADVPSGDLPLAERLDRFCASRARVLEALLPVMRAARLREHASPALQRNREIFTAAGDAEVAAVFRTELAPLEPAEREVLVTALHLAAGGPAWELLRHDRGLPVEQAAALVRRTVGRLVPSTGGPL</sequence>
<organism evidence="4">
    <name type="scientific">uncultured Frankineae bacterium</name>
    <dbReference type="NCBI Taxonomy" id="437475"/>
    <lineage>
        <taxon>Bacteria</taxon>
        <taxon>Bacillati</taxon>
        <taxon>Actinomycetota</taxon>
        <taxon>Actinomycetes</taxon>
        <taxon>Frankiales</taxon>
        <taxon>environmental samples</taxon>
    </lineage>
</organism>
<dbReference type="PROSITE" id="PS50977">
    <property type="entry name" value="HTH_TETR_2"/>
    <property type="match status" value="1"/>
</dbReference>
<dbReference type="AlphaFoldDB" id="A0A6J4L477"/>
<evidence type="ECO:0000313" key="4">
    <source>
        <dbReference type="EMBL" id="CAA9321829.1"/>
    </source>
</evidence>
<dbReference type="InterPro" id="IPR009057">
    <property type="entry name" value="Homeodomain-like_sf"/>
</dbReference>
<dbReference type="Gene3D" id="1.10.357.10">
    <property type="entry name" value="Tetracycline Repressor, domain 2"/>
    <property type="match status" value="1"/>
</dbReference>
<dbReference type="GO" id="GO:0003677">
    <property type="term" value="F:DNA binding"/>
    <property type="evidence" value="ECO:0007669"/>
    <property type="project" value="UniProtKB-UniRule"/>
</dbReference>
<keyword evidence="1 2" id="KW-0238">DNA-binding</keyword>
<reference evidence="4" key="1">
    <citation type="submission" date="2020-02" db="EMBL/GenBank/DDBJ databases">
        <authorList>
            <person name="Meier V. D."/>
        </authorList>
    </citation>
    <scope>NUCLEOTIDE SEQUENCE</scope>
    <source>
        <strain evidence="4">AVDCRST_MAG16</strain>
    </source>
</reference>
<protein>
    <recommendedName>
        <fullName evidence="3">HTH tetR-type domain-containing protein</fullName>
    </recommendedName>
</protein>
<dbReference type="EMBL" id="CADCUE010000065">
    <property type="protein sequence ID" value="CAA9321829.1"/>
    <property type="molecule type" value="Genomic_DNA"/>
</dbReference>
<evidence type="ECO:0000256" key="2">
    <source>
        <dbReference type="PROSITE-ProRule" id="PRU00335"/>
    </source>
</evidence>
<dbReference type="InterPro" id="IPR001647">
    <property type="entry name" value="HTH_TetR"/>
</dbReference>
<evidence type="ECO:0000259" key="3">
    <source>
        <dbReference type="PROSITE" id="PS50977"/>
    </source>
</evidence>
<name>A0A6J4L477_9ACTN</name>
<evidence type="ECO:0000256" key="1">
    <source>
        <dbReference type="ARBA" id="ARBA00023125"/>
    </source>
</evidence>
<proteinExistence type="predicted"/>
<feature type="DNA-binding region" description="H-T-H motif" evidence="2">
    <location>
        <begin position="40"/>
        <end position="59"/>
    </location>
</feature>
<accession>A0A6J4L477</accession>